<keyword evidence="1" id="KW-1133">Transmembrane helix</keyword>
<dbReference type="RefSeq" id="WP_160763608.1">
    <property type="nucleotide sequence ID" value="NZ_WUPT01000001.1"/>
</dbReference>
<feature type="transmembrane region" description="Helical" evidence="1">
    <location>
        <begin position="75"/>
        <end position="100"/>
    </location>
</feature>
<keyword evidence="1" id="KW-0472">Membrane</keyword>
<dbReference type="AlphaFoldDB" id="A0A7C9IP09"/>
<protein>
    <submittedName>
        <fullName evidence="2">Uncharacterized protein</fullName>
    </submittedName>
</protein>
<feature type="transmembrane region" description="Helical" evidence="1">
    <location>
        <begin position="12"/>
        <end position="37"/>
    </location>
</feature>
<dbReference type="Proteomes" id="UP000480350">
    <property type="component" value="Unassembled WGS sequence"/>
</dbReference>
<comment type="caution">
    <text evidence="2">The sequence shown here is derived from an EMBL/GenBank/DDBJ whole genome shotgun (WGS) entry which is preliminary data.</text>
</comment>
<dbReference type="EMBL" id="WUPT01000001">
    <property type="protein sequence ID" value="MXQ07750.1"/>
    <property type="molecule type" value="Genomic_DNA"/>
</dbReference>
<evidence type="ECO:0000256" key="1">
    <source>
        <dbReference type="SAM" id="Phobius"/>
    </source>
</evidence>
<sequence>MGRIEAIWTSFCALPLWVRVWIAVVLVPVNLATVTLIGQPNGGLIAALAVAGLAPNLVLLLVQRGFSRAMAFSHLVFWTPLLVVLWPLLGALFPTVLFAVNAVSLAFDLRDAALWVRGDRAVA</sequence>
<reference evidence="2 3" key="2">
    <citation type="submission" date="2020-03" db="EMBL/GenBank/DDBJ databases">
        <title>Kangsaoukella pontilimi gen. nov., sp. nov., a new member of the family Rhodobacteraceae isolated from a tidal mudflat.</title>
        <authorList>
            <person name="Kim I.S."/>
        </authorList>
    </citation>
    <scope>NUCLEOTIDE SEQUENCE [LARGE SCALE GENOMIC DNA]</scope>
    <source>
        <strain evidence="2 3">GH1-50</strain>
    </source>
</reference>
<organism evidence="2 3">
    <name type="scientific">Kangsaoukella pontilimi</name>
    <dbReference type="NCBI Taxonomy" id="2691042"/>
    <lineage>
        <taxon>Bacteria</taxon>
        <taxon>Pseudomonadati</taxon>
        <taxon>Pseudomonadota</taxon>
        <taxon>Alphaproteobacteria</taxon>
        <taxon>Rhodobacterales</taxon>
        <taxon>Paracoccaceae</taxon>
        <taxon>Kangsaoukella</taxon>
    </lineage>
</organism>
<feature type="transmembrane region" description="Helical" evidence="1">
    <location>
        <begin position="43"/>
        <end position="63"/>
    </location>
</feature>
<name>A0A7C9IP09_9RHOB</name>
<gene>
    <name evidence="2" type="ORF">GQ651_07815</name>
</gene>
<proteinExistence type="predicted"/>
<accession>A0A7C9IP09</accession>
<evidence type="ECO:0000313" key="2">
    <source>
        <dbReference type="EMBL" id="MXQ07750.1"/>
    </source>
</evidence>
<keyword evidence="1" id="KW-0812">Transmembrane</keyword>
<reference evidence="2 3" key="1">
    <citation type="submission" date="2019-12" db="EMBL/GenBank/DDBJ databases">
        <authorList>
            <person name="Lee S.D."/>
        </authorList>
    </citation>
    <scope>NUCLEOTIDE SEQUENCE [LARGE SCALE GENOMIC DNA]</scope>
    <source>
        <strain evidence="2 3">GH1-50</strain>
    </source>
</reference>
<evidence type="ECO:0000313" key="3">
    <source>
        <dbReference type="Proteomes" id="UP000480350"/>
    </source>
</evidence>
<keyword evidence="3" id="KW-1185">Reference proteome</keyword>